<dbReference type="Proteomes" id="UP000469558">
    <property type="component" value="Unassembled WGS sequence"/>
</dbReference>
<feature type="compositionally biased region" description="Basic and acidic residues" evidence="9">
    <location>
        <begin position="511"/>
        <end position="524"/>
    </location>
</feature>
<feature type="region of interest" description="Disordered" evidence="9">
    <location>
        <begin position="47"/>
        <end position="140"/>
    </location>
</feature>
<feature type="compositionally biased region" description="Basic and acidic residues" evidence="9">
    <location>
        <begin position="57"/>
        <end position="74"/>
    </location>
</feature>
<evidence type="ECO:0000313" key="11">
    <source>
        <dbReference type="EMBL" id="TVY81569.1"/>
    </source>
</evidence>
<feature type="region of interest" description="Disordered" evidence="9">
    <location>
        <begin position="395"/>
        <end position="569"/>
    </location>
</feature>
<dbReference type="GO" id="GO:0005634">
    <property type="term" value="C:nucleus"/>
    <property type="evidence" value="ECO:0007669"/>
    <property type="project" value="TreeGrafter"/>
</dbReference>
<evidence type="ECO:0000313" key="12">
    <source>
        <dbReference type="Proteomes" id="UP000469558"/>
    </source>
</evidence>
<proteinExistence type="predicted"/>
<evidence type="ECO:0000256" key="8">
    <source>
        <dbReference type="PROSITE-ProRule" id="PRU00175"/>
    </source>
</evidence>
<dbReference type="EC" id="2.3.2.27" evidence="2"/>
<evidence type="ECO:0000256" key="5">
    <source>
        <dbReference type="ARBA" id="ARBA00022771"/>
    </source>
</evidence>
<protein>
    <recommendedName>
        <fullName evidence="2">RING-type E3 ubiquitin transferase</fullName>
        <ecNumber evidence="2">2.3.2.27</ecNumber>
    </recommendedName>
</protein>
<evidence type="ECO:0000256" key="6">
    <source>
        <dbReference type="ARBA" id="ARBA00022786"/>
    </source>
</evidence>
<dbReference type="SUPFAM" id="SSF57850">
    <property type="entry name" value="RING/U-box"/>
    <property type="match status" value="1"/>
</dbReference>
<evidence type="ECO:0000259" key="10">
    <source>
        <dbReference type="PROSITE" id="PS50089"/>
    </source>
</evidence>
<keyword evidence="4" id="KW-0479">Metal-binding</keyword>
<dbReference type="SMART" id="SM00184">
    <property type="entry name" value="RING"/>
    <property type="match status" value="1"/>
</dbReference>
<dbReference type="Pfam" id="PF13639">
    <property type="entry name" value="zf-RING_2"/>
    <property type="match status" value="1"/>
</dbReference>
<evidence type="ECO:0000256" key="3">
    <source>
        <dbReference type="ARBA" id="ARBA00022679"/>
    </source>
</evidence>
<comment type="catalytic activity">
    <reaction evidence="1">
        <text>S-ubiquitinyl-[E2 ubiquitin-conjugating enzyme]-L-cysteine + [acceptor protein]-L-lysine = [E2 ubiquitin-conjugating enzyme]-L-cysteine + N(6)-ubiquitinyl-[acceptor protein]-L-lysine.</text>
        <dbReference type="EC" id="2.3.2.27"/>
    </reaction>
</comment>
<feature type="compositionally biased region" description="Polar residues" evidence="9">
    <location>
        <begin position="109"/>
        <end position="119"/>
    </location>
</feature>
<organism evidence="11 12">
    <name type="scientific">Lachnellula suecica</name>
    <dbReference type="NCBI Taxonomy" id="602035"/>
    <lineage>
        <taxon>Eukaryota</taxon>
        <taxon>Fungi</taxon>
        <taxon>Dikarya</taxon>
        <taxon>Ascomycota</taxon>
        <taxon>Pezizomycotina</taxon>
        <taxon>Leotiomycetes</taxon>
        <taxon>Helotiales</taxon>
        <taxon>Lachnaceae</taxon>
        <taxon>Lachnellula</taxon>
    </lineage>
</organism>
<dbReference type="PANTHER" id="PTHR45931">
    <property type="entry name" value="SI:CH211-59O9.10"/>
    <property type="match status" value="1"/>
</dbReference>
<keyword evidence="12" id="KW-1185">Reference proteome</keyword>
<dbReference type="GO" id="GO:0008270">
    <property type="term" value="F:zinc ion binding"/>
    <property type="evidence" value="ECO:0007669"/>
    <property type="project" value="UniProtKB-KW"/>
</dbReference>
<dbReference type="FunFam" id="3.30.40.10:FF:000127">
    <property type="entry name" value="E3 ubiquitin-protein ligase RNF181"/>
    <property type="match status" value="1"/>
</dbReference>
<accession>A0A8T9C746</accession>
<name>A0A8T9C746_9HELO</name>
<evidence type="ECO:0000256" key="9">
    <source>
        <dbReference type="SAM" id="MobiDB-lite"/>
    </source>
</evidence>
<feature type="domain" description="RING-type" evidence="10">
    <location>
        <begin position="352"/>
        <end position="393"/>
    </location>
</feature>
<comment type="caution">
    <text evidence="11">The sequence shown here is derived from an EMBL/GenBank/DDBJ whole genome shotgun (WGS) entry which is preliminary data.</text>
</comment>
<dbReference type="Gene3D" id="3.30.40.10">
    <property type="entry name" value="Zinc/RING finger domain, C3HC4 (zinc finger)"/>
    <property type="match status" value="1"/>
</dbReference>
<dbReference type="GO" id="GO:0006511">
    <property type="term" value="P:ubiquitin-dependent protein catabolic process"/>
    <property type="evidence" value="ECO:0007669"/>
    <property type="project" value="TreeGrafter"/>
</dbReference>
<reference evidence="11 12" key="1">
    <citation type="submission" date="2018-05" db="EMBL/GenBank/DDBJ databases">
        <title>Genome sequencing and assembly of the regulated plant pathogen Lachnellula willkommii and related sister species for the development of diagnostic species identification markers.</title>
        <authorList>
            <person name="Giroux E."/>
            <person name="Bilodeau G."/>
        </authorList>
    </citation>
    <scope>NUCLEOTIDE SEQUENCE [LARGE SCALE GENOMIC DNA]</scope>
    <source>
        <strain evidence="11 12">CBS 268.59</strain>
    </source>
</reference>
<feature type="compositionally biased region" description="Basic and acidic residues" evidence="9">
    <location>
        <begin position="477"/>
        <end position="500"/>
    </location>
</feature>
<dbReference type="EMBL" id="QGMK01000458">
    <property type="protein sequence ID" value="TVY81569.1"/>
    <property type="molecule type" value="Genomic_DNA"/>
</dbReference>
<dbReference type="GO" id="GO:0016567">
    <property type="term" value="P:protein ubiquitination"/>
    <property type="evidence" value="ECO:0007669"/>
    <property type="project" value="UniProtKB-ARBA"/>
</dbReference>
<dbReference type="InterPro" id="IPR013083">
    <property type="entry name" value="Znf_RING/FYVE/PHD"/>
</dbReference>
<dbReference type="AlphaFoldDB" id="A0A8T9C746"/>
<dbReference type="InterPro" id="IPR051834">
    <property type="entry name" value="RING_finger_E3_ligase"/>
</dbReference>
<feature type="compositionally biased region" description="Polar residues" evidence="9">
    <location>
        <begin position="452"/>
        <end position="470"/>
    </location>
</feature>
<keyword evidence="3" id="KW-0808">Transferase</keyword>
<evidence type="ECO:0000256" key="7">
    <source>
        <dbReference type="ARBA" id="ARBA00022833"/>
    </source>
</evidence>
<evidence type="ECO:0000256" key="2">
    <source>
        <dbReference type="ARBA" id="ARBA00012483"/>
    </source>
</evidence>
<feature type="compositionally biased region" description="Basic and acidic residues" evidence="9">
    <location>
        <begin position="556"/>
        <end position="569"/>
    </location>
</feature>
<dbReference type="PANTHER" id="PTHR45931:SF3">
    <property type="entry name" value="RING ZINC FINGER-CONTAINING PROTEIN"/>
    <property type="match status" value="1"/>
</dbReference>
<keyword evidence="6" id="KW-0833">Ubl conjugation pathway</keyword>
<gene>
    <name evidence="11" type="ORF">LSUE1_G002797</name>
</gene>
<keyword evidence="7" id="KW-0862">Zinc</keyword>
<dbReference type="PROSITE" id="PS50089">
    <property type="entry name" value="ZF_RING_2"/>
    <property type="match status" value="1"/>
</dbReference>
<evidence type="ECO:0000256" key="1">
    <source>
        <dbReference type="ARBA" id="ARBA00000900"/>
    </source>
</evidence>
<dbReference type="InterPro" id="IPR001841">
    <property type="entry name" value="Znf_RING"/>
</dbReference>
<dbReference type="OrthoDB" id="8062037at2759"/>
<keyword evidence="5 8" id="KW-0863">Zinc-finger</keyword>
<dbReference type="GO" id="GO:0061630">
    <property type="term" value="F:ubiquitin protein ligase activity"/>
    <property type="evidence" value="ECO:0007669"/>
    <property type="project" value="UniProtKB-EC"/>
</dbReference>
<sequence>MADDPTTRGGGNRHLDASGEREVVFCHLCAEEWYRDEHGLPCPACGSDITEIITPESDPRPGRDEPVTPPDLRELRRHNPWSHPNGSDSDPEEADIEEHVSHGPGGSVIFSQTIRSSGPTVPFGTRPPQHTHGRRFPEDDPDHVMADFHSMLGSMMGPGLRPGQTGRSNGEQMFARNPFGESTFQTTTRGPNVVGGRFTFTTGVRPRDANGAQPGGQPGDEIATYAPTPNPLNGRSLFVVSIRAPPDQLSRLLGSLFGTAPGGLGGQGHDPNAPGGHPSPFQGLLASLLNPANARHGDAVYTQEALDQIISTLMEQHPTSNAPGPASADAISSLPKTILDEKLLGPEGKGECSVCMDDVQLGDEVVTLPCKHWFHEQCASLWLSEHNTCPICRKGIDGDTPPPSTSRRSSNGPPSPRTERRSSRLSLTRPRMSRDNTSSRNEARLDAIRNNGRLSTTEENQGSTTSSTRRYQVVGVGEDRRDRPSILRPRETAEEADPSRDMPGSFSSFTRTRDERQSSRRESSGRNNTSGSDHSRSSRRSSRSGESTGNGALSWLRDRFGSGRRSSQD</sequence>
<evidence type="ECO:0000256" key="4">
    <source>
        <dbReference type="ARBA" id="ARBA00022723"/>
    </source>
</evidence>